<keyword evidence="2" id="KW-1185">Reference proteome</keyword>
<protein>
    <recommendedName>
        <fullName evidence="3">DUF559 domain-containing protein</fullName>
    </recommendedName>
</protein>
<dbReference type="Proteomes" id="UP001160130">
    <property type="component" value="Unassembled WGS sequence"/>
</dbReference>
<name>A0ABT6L766_9MYCO</name>
<gene>
    <name evidence="1" type="ORF">M2272_005453</name>
</gene>
<proteinExistence type="predicted"/>
<dbReference type="Gene3D" id="3.40.960.10">
    <property type="entry name" value="VSR Endonuclease"/>
    <property type="match status" value="1"/>
</dbReference>
<organism evidence="1 2">
    <name type="scientific">Mycolicibacterium frederiksbergense</name>
    <dbReference type="NCBI Taxonomy" id="117567"/>
    <lineage>
        <taxon>Bacteria</taxon>
        <taxon>Bacillati</taxon>
        <taxon>Actinomycetota</taxon>
        <taxon>Actinomycetes</taxon>
        <taxon>Mycobacteriales</taxon>
        <taxon>Mycobacteriaceae</taxon>
        <taxon>Mycolicibacterium</taxon>
    </lineage>
</organism>
<accession>A0ABT6L766</accession>
<evidence type="ECO:0008006" key="3">
    <source>
        <dbReference type="Google" id="ProtNLM"/>
    </source>
</evidence>
<dbReference type="EMBL" id="JARXVE010000012">
    <property type="protein sequence ID" value="MDH6198793.1"/>
    <property type="molecule type" value="Genomic_DNA"/>
</dbReference>
<evidence type="ECO:0000313" key="2">
    <source>
        <dbReference type="Proteomes" id="UP001160130"/>
    </source>
</evidence>
<reference evidence="1 2" key="1">
    <citation type="submission" date="2023-04" db="EMBL/GenBank/DDBJ databases">
        <title>Forest soil microbial communities from Buena Vista Peninsula, Colon Province, Panama.</title>
        <authorList>
            <person name="Bouskill N."/>
        </authorList>
    </citation>
    <scope>NUCLEOTIDE SEQUENCE [LARGE SCALE GENOMIC DNA]</scope>
    <source>
        <strain evidence="1 2">AC80</strain>
    </source>
</reference>
<dbReference type="SUPFAM" id="SSF52980">
    <property type="entry name" value="Restriction endonuclease-like"/>
    <property type="match status" value="1"/>
</dbReference>
<sequence length="303" mass="33797">MGEIIVGSEAMAGGLVTRQMLRSKYVMVHQNVYAPTGLLLTARDRATAAWLWSRRAATLSGYSAAAVLGSKWLPDDAPAELARIRQPAPPGILIHTGVIADDELHVVGDMTCTSVARTCYDIGRRQPLDTAIIRIDALLNSTRGTVADVMTITDRYPGARGIRRLRRALDLADAGAESPQETRLRLVLVRGGLPWPVTQIPVADEWGRVRRRIDMGWPEWMVGVEYDGDQHWSSPEIHESDIERLEFLAARGWTIVRVSARQLRYRQQEIVTRANHALNTHAETTGCDRFQAKSVRNRSFGVR</sequence>
<dbReference type="RefSeq" id="WP_280835349.1">
    <property type="nucleotide sequence ID" value="NZ_JARXVE010000012.1"/>
</dbReference>
<comment type="caution">
    <text evidence="1">The sequence shown here is derived from an EMBL/GenBank/DDBJ whole genome shotgun (WGS) entry which is preliminary data.</text>
</comment>
<dbReference type="InterPro" id="IPR011335">
    <property type="entry name" value="Restrct_endonuc-II-like"/>
</dbReference>
<evidence type="ECO:0000313" key="1">
    <source>
        <dbReference type="EMBL" id="MDH6198793.1"/>
    </source>
</evidence>